<dbReference type="Proteomes" id="UP000567179">
    <property type="component" value="Unassembled WGS sequence"/>
</dbReference>
<feature type="transmembrane region" description="Helical" evidence="2">
    <location>
        <begin position="349"/>
        <end position="373"/>
    </location>
</feature>
<name>A0A8H5FAF2_9AGAR</name>
<dbReference type="InterPro" id="IPR050300">
    <property type="entry name" value="GDXG_lipolytic_enzyme"/>
</dbReference>
<feature type="transmembrane region" description="Helical" evidence="2">
    <location>
        <begin position="385"/>
        <end position="403"/>
    </location>
</feature>
<dbReference type="OrthoDB" id="2756615at2759"/>
<feature type="transmembrane region" description="Helical" evidence="2">
    <location>
        <begin position="481"/>
        <end position="503"/>
    </location>
</feature>
<evidence type="ECO:0000256" key="1">
    <source>
        <dbReference type="ARBA" id="ARBA00022801"/>
    </source>
</evidence>
<sequence length="734" mass="80836">MTPAFRRHQKSWHLNPKTCCLSKEIIEDVDLCRLFLFTATMSQSQLFVIVDDSQSDSLVLGPTQWTRTTFPEWFNGSGQTAEFAAGGTGTAQFKFEGTSVSVFGLTPSATSAQTFMVSIDGSSPVAATYSDPNPPSYRQWYQSPLLSEGTHNLFLSQVAGASIDFAAVTVGQNTALRNQLVIADNDDAGFSYNGKWKRSAAQVNSGPRPDGNPYHNSTHQTNYIGDTFTYRFTGGSLAIYGVFSWSYLGLITLSFDLDGQALSQTFKVTADTPQFKSELGQQQNFLFKTFDFLSPGNHTLVVNLTDCVNQTFVFDYLTYSPSFANLASMPNLTQPALTAVDKPSSKKSIVGPVVGALGGAILVVALGFLIFILRRKRRGKGIEPTNIFAVLLVTPIVAIWTALKTPFSAYGRAKGPLRLIADQATRHLSTNLNRRQLRALFGTTRKAYDDFMKSEKLPPLVEDVGEGAKLLWIGPKSNERVILHFHGGAFLIACVPSSPALWWHMKKKFKQRGKEVDIAMLQYTLVPDRPFPTQLTQAILAIQSVLNSGVKPENIQLCGDSAGGLLIHQIFSHMLHPVEGVPKLEISVPFAGAYMMSPWTRLTDPDGKYLKPYDVGGDMISASTINYWGEHILENVPHSALPYIQANEAPALWLKGVDKYVKRMLVTTGDIESLRGEILKYAVNLEKHLKNTTTLVQENAIHMDPYVDFLVKAPEAPFTATIFDWLNEGFAAAV</sequence>
<keyword evidence="2" id="KW-0812">Transmembrane</keyword>
<dbReference type="Gene3D" id="2.60.120.260">
    <property type="entry name" value="Galactose-binding domain-like"/>
    <property type="match status" value="2"/>
</dbReference>
<proteinExistence type="predicted"/>
<organism evidence="4 5">
    <name type="scientific">Psilocybe cf. subviscida</name>
    <dbReference type="NCBI Taxonomy" id="2480587"/>
    <lineage>
        <taxon>Eukaryota</taxon>
        <taxon>Fungi</taxon>
        <taxon>Dikarya</taxon>
        <taxon>Basidiomycota</taxon>
        <taxon>Agaricomycotina</taxon>
        <taxon>Agaricomycetes</taxon>
        <taxon>Agaricomycetidae</taxon>
        <taxon>Agaricales</taxon>
        <taxon>Agaricineae</taxon>
        <taxon>Strophariaceae</taxon>
        <taxon>Psilocybe</taxon>
    </lineage>
</organism>
<accession>A0A8H5FAF2</accession>
<dbReference type="AlphaFoldDB" id="A0A8H5FAF2"/>
<evidence type="ECO:0000256" key="2">
    <source>
        <dbReference type="SAM" id="Phobius"/>
    </source>
</evidence>
<evidence type="ECO:0000313" key="4">
    <source>
        <dbReference type="EMBL" id="KAF5329654.1"/>
    </source>
</evidence>
<evidence type="ECO:0000313" key="5">
    <source>
        <dbReference type="Proteomes" id="UP000567179"/>
    </source>
</evidence>
<dbReference type="InterPro" id="IPR029058">
    <property type="entry name" value="AB_hydrolase_fold"/>
</dbReference>
<feature type="domain" description="Alpha/beta hydrolase fold-3" evidence="3">
    <location>
        <begin position="482"/>
        <end position="702"/>
    </location>
</feature>
<keyword evidence="1" id="KW-0378">Hydrolase</keyword>
<dbReference type="InterPro" id="IPR013094">
    <property type="entry name" value="AB_hydrolase_3"/>
</dbReference>
<gene>
    <name evidence="4" type="ORF">D9619_008929</name>
</gene>
<keyword evidence="2" id="KW-0472">Membrane</keyword>
<dbReference type="Gene3D" id="3.40.50.1820">
    <property type="entry name" value="alpha/beta hydrolase"/>
    <property type="match status" value="1"/>
</dbReference>
<keyword evidence="2" id="KW-1133">Transmembrane helix</keyword>
<dbReference type="PANTHER" id="PTHR48081">
    <property type="entry name" value="AB HYDROLASE SUPERFAMILY PROTEIN C4A8.06C"/>
    <property type="match status" value="1"/>
</dbReference>
<dbReference type="PANTHER" id="PTHR48081:SF31">
    <property type="entry name" value="STERYL ACETYL HYDROLASE MUG81-RELATED"/>
    <property type="match status" value="1"/>
</dbReference>
<evidence type="ECO:0000259" key="3">
    <source>
        <dbReference type="Pfam" id="PF07859"/>
    </source>
</evidence>
<dbReference type="GO" id="GO:0016787">
    <property type="term" value="F:hydrolase activity"/>
    <property type="evidence" value="ECO:0007669"/>
    <property type="project" value="UniProtKB-KW"/>
</dbReference>
<comment type="caution">
    <text evidence="4">The sequence shown here is derived from an EMBL/GenBank/DDBJ whole genome shotgun (WGS) entry which is preliminary data.</text>
</comment>
<reference evidence="4 5" key="1">
    <citation type="journal article" date="2020" name="ISME J.">
        <title>Uncovering the hidden diversity of litter-decomposition mechanisms in mushroom-forming fungi.</title>
        <authorList>
            <person name="Floudas D."/>
            <person name="Bentzer J."/>
            <person name="Ahren D."/>
            <person name="Johansson T."/>
            <person name="Persson P."/>
            <person name="Tunlid A."/>
        </authorList>
    </citation>
    <scope>NUCLEOTIDE SEQUENCE [LARGE SCALE GENOMIC DNA]</scope>
    <source>
        <strain evidence="4 5">CBS 101986</strain>
    </source>
</reference>
<protein>
    <recommendedName>
        <fullName evidence="3">Alpha/beta hydrolase fold-3 domain-containing protein</fullName>
    </recommendedName>
</protein>
<keyword evidence="5" id="KW-1185">Reference proteome</keyword>
<dbReference type="Pfam" id="PF07859">
    <property type="entry name" value="Abhydrolase_3"/>
    <property type="match status" value="1"/>
</dbReference>
<dbReference type="EMBL" id="JAACJJ010000002">
    <property type="protein sequence ID" value="KAF5329654.1"/>
    <property type="molecule type" value="Genomic_DNA"/>
</dbReference>
<dbReference type="SUPFAM" id="SSF53474">
    <property type="entry name" value="alpha/beta-Hydrolases"/>
    <property type="match status" value="1"/>
</dbReference>